<proteinExistence type="predicted"/>
<dbReference type="AlphaFoldDB" id="A0A9E8CSY9"/>
<gene>
    <name evidence="1" type="ORF">NWE54_04070</name>
</gene>
<protein>
    <submittedName>
        <fullName evidence="1">Uncharacterized protein</fullName>
    </submittedName>
</protein>
<name>A0A9E8CSY9_9HYPH</name>
<reference evidence="1" key="1">
    <citation type="submission" date="2022-08" db="EMBL/GenBank/DDBJ databases">
        <title>Complete Genome Sequences of 2 Bosea sp. soil isolates.</title>
        <authorList>
            <person name="Alvarez Arevalo M."/>
            <person name="Sterndorff E.B."/>
            <person name="Faurdal D."/>
            <person name="Joergensen T.S."/>
            <person name="Weber T."/>
        </authorList>
    </citation>
    <scope>NUCLEOTIDE SEQUENCE</scope>
    <source>
        <strain evidence="1">NBC_00436</strain>
    </source>
</reference>
<dbReference type="EMBL" id="CP102774">
    <property type="protein sequence ID" value="UZF87971.1"/>
    <property type="molecule type" value="Genomic_DNA"/>
</dbReference>
<evidence type="ECO:0000313" key="1">
    <source>
        <dbReference type="EMBL" id="UZF87971.1"/>
    </source>
</evidence>
<accession>A0A9E8CSY9</accession>
<organism evidence="1">
    <name type="scientific">Bosea sp. NBC_00436</name>
    <dbReference type="NCBI Taxonomy" id="2969620"/>
    <lineage>
        <taxon>Bacteria</taxon>
        <taxon>Pseudomonadati</taxon>
        <taxon>Pseudomonadota</taxon>
        <taxon>Alphaproteobacteria</taxon>
        <taxon>Hyphomicrobiales</taxon>
        <taxon>Boseaceae</taxon>
        <taxon>Bosea</taxon>
    </lineage>
</organism>
<sequence length="109" mass="11871">MADWMQDLLARDIETLRADVLRAGVLNAKALQECAEAHIAHLHDVLRETRELQEASFQVMNDVIGFAKLLYGHAAIAESEQGRHAALVAIDRLAAVLGHCEARAATVSS</sequence>